<dbReference type="Gene3D" id="6.10.250.3150">
    <property type="match status" value="1"/>
</dbReference>
<evidence type="ECO:0000313" key="5">
    <source>
        <dbReference type="EMBL" id="GII21766.1"/>
    </source>
</evidence>
<dbReference type="Pfam" id="PF26571">
    <property type="entry name" value="VldE"/>
    <property type="match status" value="1"/>
</dbReference>
<dbReference type="InterPro" id="IPR058593">
    <property type="entry name" value="ARB_07466-like_C"/>
</dbReference>
<name>A0A8J3TA20_9ACTN</name>
<protein>
    <recommendedName>
        <fullName evidence="4">ARB-07466-like C-terminal domain-containing protein</fullName>
    </recommendedName>
</protein>
<feature type="domain" description="ARB-07466-like C-terminal" evidence="4">
    <location>
        <begin position="221"/>
        <end position="329"/>
    </location>
</feature>
<feature type="coiled-coil region" evidence="1">
    <location>
        <begin position="138"/>
        <end position="179"/>
    </location>
</feature>
<feature type="chain" id="PRO_5035182797" description="ARB-07466-like C-terminal domain-containing protein" evidence="3">
    <location>
        <begin position="34"/>
        <end position="337"/>
    </location>
</feature>
<feature type="coiled-coil region" evidence="1">
    <location>
        <begin position="43"/>
        <end position="91"/>
    </location>
</feature>
<evidence type="ECO:0000313" key="6">
    <source>
        <dbReference type="Proteomes" id="UP000599074"/>
    </source>
</evidence>
<evidence type="ECO:0000256" key="3">
    <source>
        <dbReference type="SAM" id="SignalP"/>
    </source>
</evidence>
<dbReference type="RefSeq" id="WP_168114833.1">
    <property type="nucleotide sequence ID" value="NZ_BOON01000012.1"/>
</dbReference>
<comment type="caution">
    <text evidence="5">The sequence shown here is derived from an EMBL/GenBank/DDBJ whole genome shotgun (WGS) entry which is preliminary data.</text>
</comment>
<keyword evidence="6" id="KW-1185">Reference proteome</keyword>
<accession>A0A8J3TA20</accession>
<keyword evidence="1" id="KW-0175">Coiled coil</keyword>
<sequence>MKWKAFVRRRLSVTVALLASALLVVGGVAPANAEPTDPDGASNQSLKEKLDTAARAYVDAQAKLDASRTKQADLQQRLTAAEQRLGALETEVGPIAAAAYRGNRLNISMVLLDGESHADLLHDAATIAYLTERDDREIRELSRAKKEYAGQKAALDAEIRIQEQQVTEMAKRKQDAERALGNPRAGVALGAGLSASANPAPRNPDGSWPRESCSVDDPTTSGCLTPRTAHALQQAKAAGFTRYTACHRSGGGGEHPKGRACDFSANASTFQNARASGGDKAYGDQLAGWFVANSGRLGVLYVIWYKQIWFPGMGWRAYSGDGTPAGDHYNHVHLSVH</sequence>
<proteinExistence type="predicted"/>
<gene>
    <name evidence="5" type="ORF">Pme01_13630</name>
</gene>
<evidence type="ECO:0000259" key="4">
    <source>
        <dbReference type="Pfam" id="PF26571"/>
    </source>
</evidence>
<reference evidence="5" key="1">
    <citation type="submission" date="2021-01" db="EMBL/GenBank/DDBJ databases">
        <title>Whole genome shotgun sequence of Planosporangium mesophilum NBRC 109066.</title>
        <authorList>
            <person name="Komaki H."/>
            <person name="Tamura T."/>
        </authorList>
    </citation>
    <scope>NUCLEOTIDE SEQUENCE</scope>
    <source>
        <strain evidence="5">NBRC 109066</strain>
    </source>
</reference>
<evidence type="ECO:0000256" key="1">
    <source>
        <dbReference type="SAM" id="Coils"/>
    </source>
</evidence>
<feature type="region of interest" description="Disordered" evidence="2">
    <location>
        <begin position="191"/>
        <end position="214"/>
    </location>
</feature>
<dbReference type="Proteomes" id="UP000599074">
    <property type="component" value="Unassembled WGS sequence"/>
</dbReference>
<feature type="signal peptide" evidence="3">
    <location>
        <begin position="1"/>
        <end position="33"/>
    </location>
</feature>
<keyword evidence="3" id="KW-0732">Signal</keyword>
<organism evidence="5 6">
    <name type="scientific">Planosporangium mesophilum</name>
    <dbReference type="NCBI Taxonomy" id="689768"/>
    <lineage>
        <taxon>Bacteria</taxon>
        <taxon>Bacillati</taxon>
        <taxon>Actinomycetota</taxon>
        <taxon>Actinomycetes</taxon>
        <taxon>Micromonosporales</taxon>
        <taxon>Micromonosporaceae</taxon>
        <taxon>Planosporangium</taxon>
    </lineage>
</organism>
<dbReference type="AlphaFoldDB" id="A0A8J3TA20"/>
<evidence type="ECO:0000256" key="2">
    <source>
        <dbReference type="SAM" id="MobiDB-lite"/>
    </source>
</evidence>
<dbReference type="EMBL" id="BOON01000012">
    <property type="protein sequence ID" value="GII21766.1"/>
    <property type="molecule type" value="Genomic_DNA"/>
</dbReference>